<organism evidence="7 8">
    <name type="scientific">Leptosia nina</name>
    <dbReference type="NCBI Taxonomy" id="320188"/>
    <lineage>
        <taxon>Eukaryota</taxon>
        <taxon>Metazoa</taxon>
        <taxon>Ecdysozoa</taxon>
        <taxon>Arthropoda</taxon>
        <taxon>Hexapoda</taxon>
        <taxon>Insecta</taxon>
        <taxon>Pterygota</taxon>
        <taxon>Neoptera</taxon>
        <taxon>Endopterygota</taxon>
        <taxon>Lepidoptera</taxon>
        <taxon>Glossata</taxon>
        <taxon>Ditrysia</taxon>
        <taxon>Papilionoidea</taxon>
        <taxon>Pieridae</taxon>
        <taxon>Pierinae</taxon>
        <taxon>Leptosia</taxon>
    </lineage>
</organism>
<dbReference type="SUPFAM" id="SSF46689">
    <property type="entry name" value="Homeodomain-like"/>
    <property type="match status" value="2"/>
</dbReference>
<dbReference type="Gene3D" id="1.10.10.60">
    <property type="entry name" value="Homeodomain-like"/>
    <property type="match status" value="2"/>
</dbReference>
<dbReference type="InterPro" id="IPR007889">
    <property type="entry name" value="HTH_Psq"/>
</dbReference>
<comment type="subcellular location">
    <subcellularLocation>
        <location evidence="1 4">Nucleus</location>
    </subcellularLocation>
</comment>
<dbReference type="Pfam" id="PF04218">
    <property type="entry name" value="CENP-B_N"/>
    <property type="match status" value="1"/>
</dbReference>
<keyword evidence="8" id="KW-1185">Reference proteome</keyword>
<dbReference type="EMBL" id="CAVLEF010000007">
    <property type="protein sequence ID" value="CAK1545475.1"/>
    <property type="molecule type" value="Genomic_DNA"/>
</dbReference>
<reference evidence="7 8" key="1">
    <citation type="submission" date="2023-11" db="EMBL/GenBank/DDBJ databases">
        <authorList>
            <person name="Okamura Y."/>
        </authorList>
    </citation>
    <scope>NUCLEOTIDE SEQUENCE [LARGE SCALE GENOMIC DNA]</scope>
</reference>
<evidence type="ECO:0000256" key="3">
    <source>
        <dbReference type="ARBA" id="ARBA00023242"/>
    </source>
</evidence>
<evidence type="ECO:0000259" key="5">
    <source>
        <dbReference type="PROSITE" id="PS50960"/>
    </source>
</evidence>
<proteinExistence type="predicted"/>
<evidence type="ECO:0000313" key="8">
    <source>
        <dbReference type="Proteomes" id="UP001497472"/>
    </source>
</evidence>
<dbReference type="InterPro" id="IPR050863">
    <property type="entry name" value="CenT-Element_Derived"/>
</dbReference>
<accession>A0AAV1J7Z0</accession>
<dbReference type="PROSITE" id="PS50960">
    <property type="entry name" value="HTH_PSQ"/>
    <property type="match status" value="1"/>
</dbReference>
<keyword evidence="3 4" id="KW-0539">Nucleus</keyword>
<name>A0AAV1J7Z0_9NEOP</name>
<evidence type="ECO:0000256" key="1">
    <source>
        <dbReference type="ARBA" id="ARBA00004123"/>
    </source>
</evidence>
<comment type="caution">
    <text evidence="7">The sequence shown here is derived from an EMBL/GenBank/DDBJ whole genome shotgun (WGS) entry which is preliminary data.</text>
</comment>
<sequence>MTAPRKHTILTLKDKLRVIDMLDKGDNYAKIVETFGIGRSTVSDIKRKKDKILKFMNLKERGDGVRKTLKTSGNPILEDALYTWLLQQRRLQVPITGQMICDKARTLHREITNSNIPFKASPGWLDKFKKRHGINSLRMVRRLSDDEATIEPFQIDLQKVITENPDILLTNCWTDVTTCLFNKSGKSMQPRPENSDDLENNVPLHQVFINLKRLNDSQISEIEFQEWDTSCAEKEISRCDVLSNEKSAQIPLCEDVEQDNDNRVETLASEKVSNSEAVRALNTALIWAEDNKFDMHEIIFLRQLRDRALRIKCEK</sequence>
<protein>
    <submittedName>
        <fullName evidence="7">Uncharacterized protein</fullName>
    </submittedName>
</protein>
<dbReference type="InterPro" id="IPR009057">
    <property type="entry name" value="Homeodomain-like_sf"/>
</dbReference>
<gene>
    <name evidence="7" type="ORF">LNINA_LOCUS5125</name>
</gene>
<dbReference type="PANTHER" id="PTHR19303">
    <property type="entry name" value="TRANSPOSON"/>
    <property type="match status" value="1"/>
</dbReference>
<dbReference type="PANTHER" id="PTHR19303:SF16">
    <property type="entry name" value="JERKY PROTEIN HOMOLOG-LIKE"/>
    <property type="match status" value="1"/>
</dbReference>
<dbReference type="Proteomes" id="UP001497472">
    <property type="component" value="Unassembled WGS sequence"/>
</dbReference>
<evidence type="ECO:0000259" key="6">
    <source>
        <dbReference type="PROSITE" id="PS51253"/>
    </source>
</evidence>
<evidence type="ECO:0000256" key="4">
    <source>
        <dbReference type="PROSITE-ProRule" id="PRU00320"/>
    </source>
</evidence>
<feature type="domain" description="HTH CENPB-type" evidence="6">
    <location>
        <begin position="65"/>
        <end position="138"/>
    </location>
</feature>
<dbReference type="GO" id="GO:0005634">
    <property type="term" value="C:nucleus"/>
    <property type="evidence" value="ECO:0007669"/>
    <property type="project" value="UniProtKB-SubCell"/>
</dbReference>
<dbReference type="Pfam" id="PF03221">
    <property type="entry name" value="HTH_Tnp_Tc5"/>
    <property type="match status" value="1"/>
</dbReference>
<keyword evidence="2 4" id="KW-0238">DNA-binding</keyword>
<dbReference type="SMART" id="SM00674">
    <property type="entry name" value="CENPB"/>
    <property type="match status" value="1"/>
</dbReference>
<dbReference type="GO" id="GO:0003677">
    <property type="term" value="F:DNA binding"/>
    <property type="evidence" value="ECO:0007669"/>
    <property type="project" value="UniProtKB-UniRule"/>
</dbReference>
<evidence type="ECO:0000256" key="2">
    <source>
        <dbReference type="ARBA" id="ARBA00023125"/>
    </source>
</evidence>
<dbReference type="PROSITE" id="PS51253">
    <property type="entry name" value="HTH_CENPB"/>
    <property type="match status" value="1"/>
</dbReference>
<dbReference type="AlphaFoldDB" id="A0AAV1J7Z0"/>
<feature type="domain" description="HTH psq-type" evidence="5">
    <location>
        <begin position="1"/>
        <end position="52"/>
    </location>
</feature>
<evidence type="ECO:0000313" key="7">
    <source>
        <dbReference type="EMBL" id="CAK1545475.1"/>
    </source>
</evidence>
<feature type="DNA-binding region" description="H-T-H motif" evidence="4">
    <location>
        <begin position="28"/>
        <end position="48"/>
    </location>
</feature>
<dbReference type="InterPro" id="IPR006600">
    <property type="entry name" value="HTH_CenpB_DNA-bd_dom"/>
</dbReference>